<reference evidence="1" key="1">
    <citation type="journal article" date="2022" name="Int. J. Mol. Sci.">
        <title>Draft Genome of Tanacetum Coccineum: Genomic Comparison of Closely Related Tanacetum-Family Plants.</title>
        <authorList>
            <person name="Yamashiro T."/>
            <person name="Shiraishi A."/>
            <person name="Nakayama K."/>
            <person name="Satake H."/>
        </authorList>
    </citation>
    <scope>NUCLEOTIDE SEQUENCE</scope>
</reference>
<organism evidence="1 2">
    <name type="scientific">Tanacetum coccineum</name>
    <dbReference type="NCBI Taxonomy" id="301880"/>
    <lineage>
        <taxon>Eukaryota</taxon>
        <taxon>Viridiplantae</taxon>
        <taxon>Streptophyta</taxon>
        <taxon>Embryophyta</taxon>
        <taxon>Tracheophyta</taxon>
        <taxon>Spermatophyta</taxon>
        <taxon>Magnoliopsida</taxon>
        <taxon>eudicotyledons</taxon>
        <taxon>Gunneridae</taxon>
        <taxon>Pentapetalae</taxon>
        <taxon>asterids</taxon>
        <taxon>campanulids</taxon>
        <taxon>Asterales</taxon>
        <taxon>Asteraceae</taxon>
        <taxon>Asteroideae</taxon>
        <taxon>Anthemideae</taxon>
        <taxon>Anthemidinae</taxon>
        <taxon>Tanacetum</taxon>
    </lineage>
</organism>
<keyword evidence="2" id="KW-1185">Reference proteome</keyword>
<evidence type="ECO:0000313" key="1">
    <source>
        <dbReference type="EMBL" id="GJT45634.1"/>
    </source>
</evidence>
<reference evidence="1" key="2">
    <citation type="submission" date="2022-01" db="EMBL/GenBank/DDBJ databases">
        <authorList>
            <person name="Yamashiro T."/>
            <person name="Shiraishi A."/>
            <person name="Satake H."/>
            <person name="Nakayama K."/>
        </authorList>
    </citation>
    <scope>NUCLEOTIDE SEQUENCE</scope>
</reference>
<evidence type="ECO:0000313" key="2">
    <source>
        <dbReference type="Proteomes" id="UP001151760"/>
    </source>
</evidence>
<proteinExistence type="predicted"/>
<accession>A0ABQ5E374</accession>
<gene>
    <name evidence="1" type="ORF">Tco_0954349</name>
</gene>
<sequence>MDDPTITIEEYIRLEEVKAQRHGRTFNWQTATFGKVKYYEDEDDCFTDFETEFPAIVFDNTLTFDIALPCEPTVSPPSENKIDFRISLDESDDEDYTVIFDENSFSYKIIYVNDLNTDSENDGGKNNMPSSPKPTVNYLDDLDCFNDFENEFSAIVYNDGLTSKPYLKIEPPISSKHVSKSETSLSEYDEKERNTLHFGDSFPLDVTFPDNLKTIKDIDDYIFITQPFRYMAPLPAADQRHPWLRYQVEGYTEDLEGLTLEMRQDFAVRLRIVYTGGEGQQVFVSYAWRRLFRIRSPLVCEFILEFLSTCRISDTEMGLDVAYTLCFQLGGVRRRMTWRQFILALVLHTEQEMAEAGFGAYWDGSERLIPDKGDLRDYWVKISSDRDFLGTAPSYVLIRDLVRRLCHRMIAYNISGRGQAPEKVTGINLLYLRSIDRGTTNVLHLFMQYLFIGRLAMHFGLLGRLNIYSRYCGTWAWVASGPERQQGVAAGAHEADKAGPTIDEGAQEAYEELSRALLQNSLESPPG</sequence>
<protein>
    <submittedName>
        <fullName evidence="1">Uncharacterized protein</fullName>
    </submittedName>
</protein>
<dbReference type="EMBL" id="BQNB010015918">
    <property type="protein sequence ID" value="GJT45634.1"/>
    <property type="molecule type" value="Genomic_DNA"/>
</dbReference>
<name>A0ABQ5E374_9ASTR</name>
<comment type="caution">
    <text evidence="1">The sequence shown here is derived from an EMBL/GenBank/DDBJ whole genome shotgun (WGS) entry which is preliminary data.</text>
</comment>
<dbReference type="Proteomes" id="UP001151760">
    <property type="component" value="Unassembled WGS sequence"/>
</dbReference>